<sequence>MPDAWTHILASNEIIKGIESSRYRSILEGYIKFYQCGSQGPDIFLYYCNLIPSKHNRVKKELGQRLHTDKTGDFIVYLIDKLKQLRYDEEYNMLLSYVLGYITHYALDTSMHPFIYYFGGVYHADSPETKKYDLYHKQLEKIIGIIQLENKRGASAYHTTLYSEVNLGKNVPRIIDEVYSDSLYHVYNLEIKSYLINYCYKDMKSGIKFLTEPNMIKNIIFAIGEAIIKKKNKARIFIYPRRIVDDLDYLNKEHKKWNHPCYLEEVTYRDAEQLYMEGINKGINLINTAVKYLEDEIDKEELIKTFPNLSYESGKLLDEYKKMLYFQCIFEH</sequence>
<dbReference type="AlphaFoldDB" id="A0A2T0B355"/>
<gene>
    <name evidence="2" type="ORF">CLLI_18450</name>
</gene>
<accession>A0A2T0B355</accession>
<evidence type="ECO:0000313" key="3">
    <source>
        <dbReference type="Proteomes" id="UP000239706"/>
    </source>
</evidence>
<organism evidence="2 3">
    <name type="scientific">Clostridium liquoris</name>
    <dbReference type="NCBI Taxonomy" id="1289519"/>
    <lineage>
        <taxon>Bacteria</taxon>
        <taxon>Bacillati</taxon>
        <taxon>Bacillota</taxon>
        <taxon>Clostridia</taxon>
        <taxon>Eubacteriales</taxon>
        <taxon>Clostridiaceae</taxon>
        <taxon>Clostridium</taxon>
    </lineage>
</organism>
<dbReference type="RefSeq" id="WP_106063929.1">
    <property type="nucleotide sequence ID" value="NZ_PVXO01000048.1"/>
</dbReference>
<feature type="domain" description="Phospholipase C/D" evidence="1">
    <location>
        <begin position="6"/>
        <end position="154"/>
    </location>
</feature>
<dbReference type="Pfam" id="PF00882">
    <property type="entry name" value="Zn_dep_PLPC"/>
    <property type="match status" value="1"/>
</dbReference>
<comment type="caution">
    <text evidence="2">The sequence shown here is derived from an EMBL/GenBank/DDBJ whole genome shotgun (WGS) entry which is preliminary data.</text>
</comment>
<dbReference type="InterPro" id="IPR029002">
    <property type="entry name" value="PLPC/GPLD1"/>
</dbReference>
<dbReference type="EMBL" id="PVXO01000048">
    <property type="protein sequence ID" value="PRR78243.1"/>
    <property type="molecule type" value="Genomic_DNA"/>
</dbReference>
<dbReference type="OrthoDB" id="9810528at2"/>
<dbReference type="Proteomes" id="UP000239706">
    <property type="component" value="Unassembled WGS sequence"/>
</dbReference>
<evidence type="ECO:0000313" key="2">
    <source>
        <dbReference type="EMBL" id="PRR78243.1"/>
    </source>
</evidence>
<protein>
    <recommendedName>
        <fullName evidence="1">Phospholipase C/D domain-containing protein</fullName>
    </recommendedName>
</protein>
<name>A0A2T0B355_9CLOT</name>
<proteinExistence type="predicted"/>
<reference evidence="2 3" key="1">
    <citation type="submission" date="2018-03" db="EMBL/GenBank/DDBJ databases">
        <title>Genome sequence of Clostridium liquoris DSM 100320.</title>
        <authorList>
            <person name="Poehlein A."/>
            <person name="Daniel R."/>
        </authorList>
    </citation>
    <scope>NUCLEOTIDE SEQUENCE [LARGE SCALE GENOMIC DNA]</scope>
    <source>
        <strain evidence="2 3">DSM 100320</strain>
    </source>
</reference>
<keyword evidence="3" id="KW-1185">Reference proteome</keyword>
<evidence type="ECO:0000259" key="1">
    <source>
        <dbReference type="Pfam" id="PF00882"/>
    </source>
</evidence>